<organism evidence="1 2">
    <name type="scientific">Eumeta variegata</name>
    <name type="common">Bagworm moth</name>
    <name type="synonym">Eumeta japonica</name>
    <dbReference type="NCBI Taxonomy" id="151549"/>
    <lineage>
        <taxon>Eukaryota</taxon>
        <taxon>Metazoa</taxon>
        <taxon>Ecdysozoa</taxon>
        <taxon>Arthropoda</taxon>
        <taxon>Hexapoda</taxon>
        <taxon>Insecta</taxon>
        <taxon>Pterygota</taxon>
        <taxon>Neoptera</taxon>
        <taxon>Endopterygota</taxon>
        <taxon>Lepidoptera</taxon>
        <taxon>Glossata</taxon>
        <taxon>Ditrysia</taxon>
        <taxon>Tineoidea</taxon>
        <taxon>Psychidae</taxon>
        <taxon>Oiketicinae</taxon>
        <taxon>Eumeta</taxon>
    </lineage>
</organism>
<reference evidence="1 2" key="1">
    <citation type="journal article" date="2019" name="Commun. Biol.">
        <title>The bagworm genome reveals a unique fibroin gene that provides high tensile strength.</title>
        <authorList>
            <person name="Kono N."/>
            <person name="Nakamura H."/>
            <person name="Ohtoshi R."/>
            <person name="Tomita M."/>
            <person name="Numata K."/>
            <person name="Arakawa K."/>
        </authorList>
    </citation>
    <scope>NUCLEOTIDE SEQUENCE [LARGE SCALE GENOMIC DNA]</scope>
</reference>
<dbReference type="EMBL" id="BGZK01000428">
    <property type="protein sequence ID" value="GBP43016.1"/>
    <property type="molecule type" value="Genomic_DNA"/>
</dbReference>
<comment type="caution">
    <text evidence="1">The sequence shown here is derived from an EMBL/GenBank/DDBJ whole genome shotgun (WGS) entry which is preliminary data.</text>
</comment>
<keyword evidence="2" id="KW-1185">Reference proteome</keyword>
<dbReference type="AlphaFoldDB" id="A0A4C1VUY4"/>
<gene>
    <name evidence="1" type="ORF">EVAR_49504_1</name>
</gene>
<evidence type="ECO:0000313" key="1">
    <source>
        <dbReference type="EMBL" id="GBP43016.1"/>
    </source>
</evidence>
<dbReference type="Proteomes" id="UP000299102">
    <property type="component" value="Unassembled WGS sequence"/>
</dbReference>
<sequence>MAVAQKRTGVRYLTLLEYRCKVAVSADSFRPASEVTSLMVALSLGGGEHLLSDGSLSRLPFDYAIKNSISHAMPAKP</sequence>
<proteinExistence type="predicted"/>
<name>A0A4C1VUY4_EUMVA</name>
<accession>A0A4C1VUY4</accession>
<protein>
    <submittedName>
        <fullName evidence="1">Uncharacterized protein</fullName>
    </submittedName>
</protein>
<evidence type="ECO:0000313" key="2">
    <source>
        <dbReference type="Proteomes" id="UP000299102"/>
    </source>
</evidence>